<gene>
    <name evidence="1" type="ORF">LCGC14_1351250</name>
</gene>
<reference evidence="1" key="1">
    <citation type="journal article" date="2015" name="Nature">
        <title>Complex archaea that bridge the gap between prokaryotes and eukaryotes.</title>
        <authorList>
            <person name="Spang A."/>
            <person name="Saw J.H."/>
            <person name="Jorgensen S.L."/>
            <person name="Zaremba-Niedzwiedzka K."/>
            <person name="Martijn J."/>
            <person name="Lind A.E."/>
            <person name="van Eijk R."/>
            <person name="Schleper C."/>
            <person name="Guy L."/>
            <person name="Ettema T.J."/>
        </authorList>
    </citation>
    <scope>NUCLEOTIDE SEQUENCE</scope>
</reference>
<comment type="caution">
    <text evidence="1">The sequence shown here is derived from an EMBL/GenBank/DDBJ whole genome shotgun (WGS) entry which is preliminary data.</text>
</comment>
<evidence type="ECO:0000313" key="1">
    <source>
        <dbReference type="EMBL" id="KKM79306.1"/>
    </source>
</evidence>
<organism evidence="1">
    <name type="scientific">marine sediment metagenome</name>
    <dbReference type="NCBI Taxonomy" id="412755"/>
    <lineage>
        <taxon>unclassified sequences</taxon>
        <taxon>metagenomes</taxon>
        <taxon>ecological metagenomes</taxon>
    </lineage>
</organism>
<dbReference type="EMBL" id="LAZR01008351">
    <property type="protein sequence ID" value="KKM79306.1"/>
    <property type="molecule type" value="Genomic_DNA"/>
</dbReference>
<protein>
    <submittedName>
        <fullName evidence="1">Uncharacterized protein</fullName>
    </submittedName>
</protein>
<proteinExistence type="predicted"/>
<sequence>MNLDFSKCKTKEDVEKVIDDHKKELNLLKKIRGIDINES</sequence>
<accession>A0A0F9KX41</accession>
<name>A0A0F9KX41_9ZZZZ</name>
<dbReference type="AlphaFoldDB" id="A0A0F9KX41"/>